<feature type="compositionally biased region" description="Polar residues" evidence="16">
    <location>
        <begin position="553"/>
        <end position="562"/>
    </location>
</feature>
<reference evidence="19" key="1">
    <citation type="submission" date="2022-08" db="UniProtKB">
        <authorList>
            <consortium name="EnsemblMetazoa"/>
        </authorList>
    </citation>
    <scope>IDENTIFICATION</scope>
</reference>
<keyword evidence="10" id="KW-0904">Protein phosphatase</keyword>
<feature type="compositionally biased region" description="Basic and acidic residues" evidence="16">
    <location>
        <begin position="659"/>
        <end position="670"/>
    </location>
</feature>
<feature type="compositionally biased region" description="Basic and acidic residues" evidence="16">
    <location>
        <begin position="1258"/>
        <end position="1279"/>
    </location>
</feature>
<keyword evidence="8" id="KW-0378">Hydrolase</keyword>
<evidence type="ECO:0000259" key="18">
    <source>
        <dbReference type="PROSITE" id="PS50826"/>
    </source>
</evidence>
<dbReference type="Gene3D" id="1.20.58.900">
    <property type="match status" value="1"/>
</dbReference>
<feature type="active site" evidence="14">
    <location>
        <position position="934"/>
    </location>
</feature>
<dbReference type="GO" id="GO:0005737">
    <property type="term" value="C:cytoplasm"/>
    <property type="evidence" value="ECO:0007669"/>
    <property type="project" value="UniProtKB-SubCell"/>
</dbReference>
<feature type="active site" description="Proton donor" evidence="14">
    <location>
        <position position="1045"/>
    </location>
</feature>
<keyword evidence="11" id="KW-0805">Transcription regulation</keyword>
<comment type="similarity">
    <text evidence="3">Belongs to the low molecular weight phosphotyrosine protein phosphatase family.</text>
</comment>
<feature type="compositionally biased region" description="Low complexity" evidence="16">
    <location>
        <begin position="1138"/>
        <end position="1149"/>
    </location>
</feature>
<dbReference type="EnsemblMetazoa" id="ACOM033366-RA">
    <property type="protein sequence ID" value="ACOM033366-PA.1"/>
    <property type="gene ID" value="ACOM033366"/>
</dbReference>
<dbReference type="SMART" id="SM00226">
    <property type="entry name" value="LMWPc"/>
    <property type="match status" value="1"/>
</dbReference>
<dbReference type="InterPro" id="IPR013087">
    <property type="entry name" value="Znf_C2H2_type"/>
</dbReference>
<keyword evidence="13" id="KW-0539">Nucleus</keyword>
<evidence type="ECO:0000256" key="7">
    <source>
        <dbReference type="ARBA" id="ARBA00022771"/>
    </source>
</evidence>
<dbReference type="Gene3D" id="3.40.50.2300">
    <property type="match status" value="1"/>
</dbReference>
<feature type="compositionally biased region" description="Basic and acidic residues" evidence="16">
    <location>
        <begin position="1291"/>
        <end position="1307"/>
    </location>
</feature>
<dbReference type="SMART" id="SM00593">
    <property type="entry name" value="RUN"/>
    <property type="match status" value="1"/>
</dbReference>
<evidence type="ECO:0000256" key="16">
    <source>
        <dbReference type="SAM" id="MobiDB-lite"/>
    </source>
</evidence>
<feature type="compositionally biased region" description="Low complexity" evidence="16">
    <location>
        <begin position="715"/>
        <end position="728"/>
    </location>
</feature>
<dbReference type="Gene3D" id="3.30.160.60">
    <property type="entry name" value="Classic Zinc Finger"/>
    <property type="match status" value="2"/>
</dbReference>
<dbReference type="FunFam" id="3.30.160.60:FF:000761">
    <property type="entry name" value="Zinc finger protein 449"/>
    <property type="match status" value="1"/>
</dbReference>
<evidence type="ECO:0000256" key="4">
    <source>
        <dbReference type="ARBA" id="ARBA00022490"/>
    </source>
</evidence>
<feature type="domain" description="C2H2-type" evidence="17">
    <location>
        <begin position="109"/>
        <end position="137"/>
    </location>
</feature>
<evidence type="ECO:0000256" key="5">
    <source>
        <dbReference type="ARBA" id="ARBA00022723"/>
    </source>
</evidence>
<evidence type="ECO:0000256" key="3">
    <source>
        <dbReference type="ARBA" id="ARBA00011063"/>
    </source>
</evidence>
<dbReference type="SUPFAM" id="SSF57667">
    <property type="entry name" value="beta-beta-alpha zinc fingers"/>
    <property type="match status" value="2"/>
</dbReference>
<dbReference type="CDD" id="cd17683">
    <property type="entry name" value="RUN_RUNDC1"/>
    <property type="match status" value="1"/>
</dbReference>
<feature type="region of interest" description="Disordered" evidence="16">
    <location>
        <begin position="1070"/>
        <end position="1319"/>
    </location>
</feature>
<feature type="domain" description="C2H2-type" evidence="17">
    <location>
        <begin position="166"/>
        <end position="193"/>
    </location>
</feature>
<feature type="domain" description="C2H2-type" evidence="17">
    <location>
        <begin position="137"/>
        <end position="164"/>
    </location>
</feature>
<evidence type="ECO:0000256" key="1">
    <source>
        <dbReference type="ARBA" id="ARBA00004496"/>
    </source>
</evidence>
<comment type="subcellular location">
    <subcellularLocation>
        <location evidence="1">Cytoplasm</location>
    </subcellularLocation>
</comment>
<accession>A0A8W7PKG3</accession>
<organism evidence="19">
    <name type="scientific">Anopheles coluzzii</name>
    <name type="common">African malaria mosquito</name>
    <dbReference type="NCBI Taxonomy" id="1518534"/>
    <lineage>
        <taxon>Eukaryota</taxon>
        <taxon>Metazoa</taxon>
        <taxon>Ecdysozoa</taxon>
        <taxon>Arthropoda</taxon>
        <taxon>Hexapoda</taxon>
        <taxon>Insecta</taxon>
        <taxon>Pterygota</taxon>
        <taxon>Neoptera</taxon>
        <taxon>Endopterygota</taxon>
        <taxon>Diptera</taxon>
        <taxon>Nematocera</taxon>
        <taxon>Culicoidea</taxon>
        <taxon>Culicidae</taxon>
        <taxon>Anophelinae</taxon>
        <taxon>Anopheles</taxon>
    </lineage>
</organism>
<feature type="region of interest" description="Disordered" evidence="16">
    <location>
        <begin position="518"/>
        <end position="565"/>
    </location>
</feature>
<evidence type="ECO:0000256" key="12">
    <source>
        <dbReference type="ARBA" id="ARBA00023163"/>
    </source>
</evidence>
<dbReference type="SUPFAM" id="SSF140741">
    <property type="entry name" value="RUN domain-like"/>
    <property type="match status" value="1"/>
</dbReference>
<evidence type="ECO:0000256" key="11">
    <source>
        <dbReference type="ARBA" id="ARBA00023015"/>
    </source>
</evidence>
<evidence type="ECO:0008006" key="20">
    <source>
        <dbReference type="Google" id="ProtNLM"/>
    </source>
</evidence>
<feature type="compositionally biased region" description="Polar residues" evidence="16">
    <location>
        <begin position="744"/>
        <end position="764"/>
    </location>
</feature>
<dbReference type="VEuPathDB" id="VectorBase:ACON2_038986"/>
<dbReference type="PROSITE" id="PS00028">
    <property type="entry name" value="ZINC_FINGER_C2H2_1"/>
    <property type="match status" value="3"/>
</dbReference>
<dbReference type="PANTHER" id="PTHR15591">
    <property type="entry name" value="RUN AND SH3 DOMAIN CONTAINING"/>
    <property type="match status" value="1"/>
</dbReference>
<name>A0A8W7PKG3_ANOCL</name>
<dbReference type="InterPro" id="IPR023485">
    <property type="entry name" value="Ptyr_pPase"/>
</dbReference>
<dbReference type="PROSITE" id="PS50157">
    <property type="entry name" value="ZINC_FINGER_C2H2_2"/>
    <property type="match status" value="3"/>
</dbReference>
<feature type="compositionally biased region" description="Basic and acidic residues" evidence="16">
    <location>
        <begin position="1099"/>
        <end position="1131"/>
    </location>
</feature>
<comment type="similarity">
    <text evidence="2">Belongs to the krueppel C2H2-type zinc-finger protein family.</text>
</comment>
<dbReference type="Pfam" id="PF02759">
    <property type="entry name" value="RUN"/>
    <property type="match status" value="1"/>
</dbReference>
<dbReference type="SMART" id="SM00355">
    <property type="entry name" value="ZnF_C2H2"/>
    <property type="match status" value="3"/>
</dbReference>
<dbReference type="PANTHER" id="PTHR15591:SF19">
    <property type="entry name" value="RUN DOMAIN-CONTAINING PROTEIN 1 ISOFORM X1"/>
    <property type="match status" value="1"/>
</dbReference>
<feature type="compositionally biased region" description="Basic and acidic residues" evidence="16">
    <location>
        <begin position="1150"/>
        <end position="1175"/>
    </location>
</feature>
<dbReference type="Pfam" id="PF26030">
    <property type="entry name" value="RUNDC1"/>
    <property type="match status" value="1"/>
</dbReference>
<keyword evidence="6" id="KW-0677">Repeat</keyword>
<evidence type="ECO:0000259" key="17">
    <source>
        <dbReference type="PROSITE" id="PS50157"/>
    </source>
</evidence>
<feature type="domain" description="RUN" evidence="18">
    <location>
        <begin position="671"/>
        <end position="928"/>
    </location>
</feature>
<evidence type="ECO:0000256" key="8">
    <source>
        <dbReference type="ARBA" id="ARBA00022801"/>
    </source>
</evidence>
<dbReference type="VEuPathDB" id="VectorBase:ACON2_041934"/>
<sequence length="1392" mass="157654">MTGSIATKSIQESSNLEGGIFATKESFPAECEEIVIDTTSTQVTEEQFANEYEFESYGEELPAGTAEESEEVIELTEPDNQLISDDYSIDYGDDSSSEEFTGNLERRDHQCTICGHEFKQRRALVEHIESKHERKTFPCKICGMPYSWKKGLQRHMNTHKGNTLKHVCKVCGKAFPVPHKLKLHMMLHTGDRIHCEFCGKGYRQSVIEVRSTTNMSVNIRIDEARSLGDQHDQQGCDGQTTCEEACRDDGDVEVDMKFGLFVDTDRSMPRNVSEEEFDFDSAFSSESNQGLTDESTIDHLDDRMLPDGAVERERLKSLEDEHEILSSNLIALTSHFAQVQLRLRQIVEAPPQVRDTLLKNLEEFAFLGIPEIQQNPVKQNIPEIVANLDKSPESVENLREKQQELIGQLKSQLMDLERYAYESGAGILPQTILLEKQKVIIEEIKKKINLNLNELDLPQLTSEDLRQQVDSALDELVNPLKMKEQLVTQLKTQIQDLERFISFLQTNEKAEIKKRFLEQQKQQEQRAEASKRNEGRSQHSSDRHTLSKPMSAHPSNGTSASQAAAKRESFNSKAFGLMDKAGTLLQMFALSQFNCGSEHRNSETNYQSKMMTRTRQNCWGDIRARLEYDVQEIASLALTMQNEISPKEADHNDEEDEDSNRPGRDNRKNYELTLLVRKRLAKTIQRLMQHGLRSISESASHSLVPFISGCFSTTGSGHSGTNHSSMSGRANESFYRSEVRRKSTGTTTTAPKKQSSYVEEDTSNAAVTEENLFSQLDDDEEEDMEPQFDSNNKDEMHVWELLLVYYNIKNGDRYNSTPARKLSESFNLDIVDGRPLSNKQSLLSAIGSIIALHSPYKRSYDSQFKAFVCAGLNAQKLTQWLYLIFQCKELVSSHYASWSYVANTGFRDALKTLDCLTQYRFDLPVDLSIRNICRSPIAEAVFLKAIDTAGVADQWEVDSAAIGSWHVGRSPDHRALATMKKHDLPYSNKARQIKKADFEHYDYIFGMDGENIADLKERAPKGDSKAKILLLGDFDPQQPGAIIRDPYYDSGSEGFEQCYVQCDSSKVMNGMMERPNGVSNGHSGGGGENGDRHKSHKSSSKDKHRDKDRDKNRDKDKHRDKDRDREKDKNRDKHKSSSHSSSSKSGSSSSKDKEKSDKEKHSSSSSSNKDKEKSHHSSSSSHKSSKSDKDRSKDKERDKDKHRSREDGKDRDRDRDKKDRDKSSRSDKDKDKHKSSSSSSSNKDKDRDKHKSSSSSSSRDKDKDKNKHSSSRRDKDKHSSSSSSSKHKDRHRDEKVASGEVKVKEEPEPVPTEFLNGEGYIPQQNDAMVENHAGPVGGKLDISQASSCDYSMSQFRADETPFAMLRLSPQCLEPIRQEPAIRLEPARLDELG</sequence>
<keyword evidence="5" id="KW-0479">Metal-binding</keyword>
<dbReference type="InterPro" id="IPR036196">
    <property type="entry name" value="Ptyr_pPase_sf"/>
</dbReference>
<keyword evidence="7 15" id="KW-0863">Zinc-finger</keyword>
<dbReference type="InterPro" id="IPR004012">
    <property type="entry name" value="Run_dom"/>
</dbReference>
<keyword evidence="9" id="KW-0862">Zinc</keyword>
<proteinExistence type="inferred from homology"/>
<dbReference type="PROSITE" id="PS50826">
    <property type="entry name" value="RUN"/>
    <property type="match status" value="1"/>
</dbReference>
<dbReference type="GO" id="GO:0004725">
    <property type="term" value="F:protein tyrosine phosphatase activity"/>
    <property type="evidence" value="ECO:0007669"/>
    <property type="project" value="InterPro"/>
</dbReference>
<feature type="region of interest" description="Disordered" evidence="16">
    <location>
        <begin position="644"/>
        <end position="670"/>
    </location>
</feature>
<dbReference type="Pfam" id="PF01451">
    <property type="entry name" value="LMWPc"/>
    <property type="match status" value="1"/>
</dbReference>
<evidence type="ECO:0000256" key="15">
    <source>
        <dbReference type="PROSITE-ProRule" id="PRU00042"/>
    </source>
</evidence>
<keyword evidence="12" id="KW-0804">Transcription</keyword>
<dbReference type="Proteomes" id="UP000075882">
    <property type="component" value="Unassembled WGS sequence"/>
</dbReference>
<evidence type="ECO:0000313" key="19">
    <source>
        <dbReference type="EnsemblMetazoa" id="ACOM033366-PA.1"/>
    </source>
</evidence>
<evidence type="ECO:0000256" key="6">
    <source>
        <dbReference type="ARBA" id="ARBA00022737"/>
    </source>
</evidence>
<evidence type="ECO:0000256" key="14">
    <source>
        <dbReference type="PIRSR" id="PIRSR617867-1"/>
    </source>
</evidence>
<dbReference type="InterPro" id="IPR017867">
    <property type="entry name" value="Tyr_phospatase_low_mol_wt"/>
</dbReference>
<evidence type="ECO:0000256" key="2">
    <source>
        <dbReference type="ARBA" id="ARBA00006991"/>
    </source>
</evidence>
<dbReference type="PRINTS" id="PR00719">
    <property type="entry name" value="LMWPTPASE"/>
</dbReference>
<dbReference type="InterPro" id="IPR047343">
    <property type="entry name" value="RUSC1_2"/>
</dbReference>
<keyword evidence="4" id="KW-0963">Cytoplasm</keyword>
<dbReference type="Pfam" id="PF00096">
    <property type="entry name" value="zf-C2H2"/>
    <property type="match status" value="2"/>
</dbReference>
<dbReference type="SUPFAM" id="SSF52788">
    <property type="entry name" value="Phosphotyrosine protein phosphatases I"/>
    <property type="match status" value="1"/>
</dbReference>
<feature type="region of interest" description="Disordered" evidence="16">
    <location>
        <begin position="715"/>
        <end position="764"/>
    </location>
</feature>
<dbReference type="InterPro" id="IPR058732">
    <property type="entry name" value="RUNDC1_M"/>
</dbReference>
<feature type="compositionally biased region" description="Basic and acidic residues" evidence="16">
    <location>
        <begin position="518"/>
        <end position="545"/>
    </location>
</feature>
<evidence type="ECO:0000256" key="13">
    <source>
        <dbReference type="ARBA" id="ARBA00023242"/>
    </source>
</evidence>
<feature type="compositionally biased region" description="Basic and acidic residues" evidence="16">
    <location>
        <begin position="1185"/>
        <end position="1234"/>
    </location>
</feature>
<dbReference type="InterPro" id="IPR036236">
    <property type="entry name" value="Znf_C2H2_sf"/>
</dbReference>
<evidence type="ECO:0000256" key="9">
    <source>
        <dbReference type="ARBA" id="ARBA00022833"/>
    </source>
</evidence>
<dbReference type="GO" id="GO:0008270">
    <property type="term" value="F:zinc ion binding"/>
    <property type="evidence" value="ECO:0007669"/>
    <property type="project" value="UniProtKB-KW"/>
</dbReference>
<protein>
    <recommendedName>
        <fullName evidence="20">Acid phosphatase</fullName>
    </recommendedName>
</protein>
<dbReference type="FunFam" id="3.40.50.2300:FF:000105">
    <property type="entry name" value="Low molecular weight phosphotyrosine protein"/>
    <property type="match status" value="1"/>
</dbReference>
<feature type="compositionally biased region" description="Basic and acidic residues" evidence="16">
    <location>
        <begin position="1242"/>
        <end position="1251"/>
    </location>
</feature>
<evidence type="ECO:0000256" key="10">
    <source>
        <dbReference type="ARBA" id="ARBA00022912"/>
    </source>
</evidence>
<dbReference type="CDD" id="cd16343">
    <property type="entry name" value="LMWPTP"/>
    <property type="match status" value="1"/>
</dbReference>
<dbReference type="InterPro" id="IPR037213">
    <property type="entry name" value="Run_dom_sf"/>
</dbReference>